<dbReference type="Pfam" id="PF07366">
    <property type="entry name" value="SnoaL"/>
    <property type="match status" value="1"/>
</dbReference>
<dbReference type="PANTHER" id="PTHR38436">
    <property type="entry name" value="POLYKETIDE CYCLASE SNOAL-LIKE DOMAIN"/>
    <property type="match status" value="1"/>
</dbReference>
<comment type="caution">
    <text evidence="1">The sequence shown here is derived from an EMBL/GenBank/DDBJ whole genome shotgun (WGS) entry which is preliminary data.</text>
</comment>
<dbReference type="OrthoDB" id="4539871at2"/>
<dbReference type="AlphaFoldDB" id="A0A365H760"/>
<dbReference type="RefSeq" id="WP_111867434.1">
    <property type="nucleotide sequence ID" value="NZ_QLYX01000005.1"/>
</dbReference>
<dbReference type="Proteomes" id="UP000251891">
    <property type="component" value="Unassembled WGS sequence"/>
</dbReference>
<evidence type="ECO:0000313" key="1">
    <source>
        <dbReference type="EMBL" id="RAY14917.1"/>
    </source>
</evidence>
<accession>A0A365H760</accession>
<sequence length="151" mass="17032">MSNFWDLKHKLGEAINAHDIQGVLDCYSPDAVYVAPTGIAEGHEQIAWFYEQWFQGFPDLHFTPWFELGDVDNPAVTEWTTTGTHTGPFLLPDGRVLEGTGRRITFRSTCSTFVEDGKIKTHREYFDQLEVYSQLGFGLKELDPGEALSSA</sequence>
<dbReference type="EMBL" id="QLYX01000005">
    <property type="protein sequence ID" value="RAY14917.1"/>
    <property type="molecule type" value="Genomic_DNA"/>
</dbReference>
<reference evidence="1 2" key="1">
    <citation type="submission" date="2018-06" db="EMBL/GenBank/DDBJ databases">
        <title>Actinomadura craniellae sp. nov. isolated from marine sponge Craniella sp.</title>
        <authorList>
            <person name="Li L."/>
            <person name="Xu Q.H."/>
            <person name="Lin H.W."/>
            <person name="Lu Y.H."/>
        </authorList>
    </citation>
    <scope>NUCLEOTIDE SEQUENCE [LARGE SCALE GENOMIC DNA]</scope>
    <source>
        <strain evidence="1 2">LHW63021</strain>
    </source>
</reference>
<gene>
    <name evidence="1" type="ORF">DPM19_12445</name>
</gene>
<dbReference type="SUPFAM" id="SSF54427">
    <property type="entry name" value="NTF2-like"/>
    <property type="match status" value="1"/>
</dbReference>
<organism evidence="1 2">
    <name type="scientific">Actinomadura craniellae</name>
    <dbReference type="NCBI Taxonomy" id="2231787"/>
    <lineage>
        <taxon>Bacteria</taxon>
        <taxon>Bacillati</taxon>
        <taxon>Actinomycetota</taxon>
        <taxon>Actinomycetes</taxon>
        <taxon>Streptosporangiales</taxon>
        <taxon>Thermomonosporaceae</taxon>
        <taxon>Actinomadura</taxon>
    </lineage>
</organism>
<proteinExistence type="predicted"/>
<dbReference type="InterPro" id="IPR009959">
    <property type="entry name" value="Cyclase_SnoaL-like"/>
</dbReference>
<evidence type="ECO:0008006" key="3">
    <source>
        <dbReference type="Google" id="ProtNLM"/>
    </source>
</evidence>
<name>A0A365H760_9ACTN</name>
<keyword evidence="2" id="KW-1185">Reference proteome</keyword>
<dbReference type="Gene3D" id="3.10.450.50">
    <property type="match status" value="1"/>
</dbReference>
<protein>
    <recommendedName>
        <fullName evidence="3">Nuclear transport factor 2 family protein</fullName>
    </recommendedName>
</protein>
<dbReference type="InterPro" id="IPR032710">
    <property type="entry name" value="NTF2-like_dom_sf"/>
</dbReference>
<dbReference type="GO" id="GO:0030638">
    <property type="term" value="P:polyketide metabolic process"/>
    <property type="evidence" value="ECO:0007669"/>
    <property type="project" value="InterPro"/>
</dbReference>
<dbReference type="PANTHER" id="PTHR38436:SF1">
    <property type="entry name" value="ESTER CYCLASE"/>
    <property type="match status" value="1"/>
</dbReference>
<evidence type="ECO:0000313" key="2">
    <source>
        <dbReference type="Proteomes" id="UP000251891"/>
    </source>
</evidence>